<protein>
    <submittedName>
        <fullName evidence="6">Cytochrome P450</fullName>
    </submittedName>
</protein>
<keyword evidence="5" id="KW-0503">Monooxygenase</keyword>
<keyword evidence="7" id="KW-1185">Reference proteome</keyword>
<dbReference type="PANTHER" id="PTHR24305">
    <property type="entry name" value="CYTOCHROME P450"/>
    <property type="match status" value="1"/>
</dbReference>
<evidence type="ECO:0000256" key="2">
    <source>
        <dbReference type="ARBA" id="ARBA00022617"/>
    </source>
</evidence>
<name>A0ABR1VMY1_9PEZI</name>
<sequence>MAVTELNQSFTIDCGLLKAVTFWNGLCILGLWVAYRTLQAVYNVSPLHPLYHFPGPRLAAMSFAYEAWFDFFPHTGRYSFEIKKMHEKYGPIIRINPDELHTNDYDMVDQIYAGGGHVLDKQQHYLNTVAGPLTQSSFGARDHETHRIRRSAVNRFFSRGQIMKLEPEVHQLAQRRCDKMLRWRQAPIGVNEAYNCFTADTISQYAFGQPLGFLEQNGWRPNFKAAFHAFLNTSYLFRFIPIVRNLVHLTPYLAKYMEGDMKLLVDEMTVKLPGHVERAMRDRENSRIFAELLDSKELPDSEKTVYRLAGEGFSLMSAGTETTAHHDEDIFPDSYTYNPERWIDPISGQKNHALEKYLMSFSKGSRQCLGMKWVIKGNHDEFFFKTR</sequence>
<dbReference type="Pfam" id="PF00067">
    <property type="entry name" value="p450"/>
    <property type="match status" value="1"/>
</dbReference>
<comment type="similarity">
    <text evidence="5">Belongs to the cytochrome P450 family.</text>
</comment>
<evidence type="ECO:0000256" key="4">
    <source>
        <dbReference type="ARBA" id="ARBA00023004"/>
    </source>
</evidence>
<keyword evidence="4 5" id="KW-0408">Iron</keyword>
<keyword evidence="5" id="KW-0560">Oxidoreductase</keyword>
<proteinExistence type="inferred from homology"/>
<reference evidence="6 7" key="1">
    <citation type="submission" date="2023-01" db="EMBL/GenBank/DDBJ databases">
        <title>Analysis of 21 Apiospora genomes using comparative genomics revels a genus with tremendous synthesis potential of carbohydrate active enzymes and secondary metabolites.</title>
        <authorList>
            <person name="Sorensen T."/>
        </authorList>
    </citation>
    <scope>NUCLEOTIDE SEQUENCE [LARGE SCALE GENOMIC DNA]</scope>
    <source>
        <strain evidence="6 7">CBS 83171</strain>
    </source>
</reference>
<comment type="caution">
    <text evidence="6">The sequence shown here is derived from an EMBL/GenBank/DDBJ whole genome shotgun (WGS) entry which is preliminary data.</text>
</comment>
<keyword evidence="3 5" id="KW-0479">Metal-binding</keyword>
<dbReference type="InterPro" id="IPR050121">
    <property type="entry name" value="Cytochrome_P450_monoxygenase"/>
</dbReference>
<dbReference type="Gene3D" id="1.10.630.10">
    <property type="entry name" value="Cytochrome P450"/>
    <property type="match status" value="2"/>
</dbReference>
<accession>A0ABR1VMY1</accession>
<evidence type="ECO:0000313" key="7">
    <source>
        <dbReference type="Proteomes" id="UP001446871"/>
    </source>
</evidence>
<dbReference type="InterPro" id="IPR001128">
    <property type="entry name" value="Cyt_P450"/>
</dbReference>
<dbReference type="SUPFAM" id="SSF48264">
    <property type="entry name" value="Cytochrome P450"/>
    <property type="match status" value="1"/>
</dbReference>
<evidence type="ECO:0000256" key="5">
    <source>
        <dbReference type="RuleBase" id="RU000461"/>
    </source>
</evidence>
<evidence type="ECO:0000256" key="3">
    <source>
        <dbReference type="ARBA" id="ARBA00022723"/>
    </source>
</evidence>
<evidence type="ECO:0000313" key="6">
    <source>
        <dbReference type="EMBL" id="KAK8072563.1"/>
    </source>
</evidence>
<gene>
    <name evidence="6" type="ORF">PG996_005911</name>
</gene>
<dbReference type="PROSITE" id="PS00086">
    <property type="entry name" value="CYTOCHROME_P450"/>
    <property type="match status" value="1"/>
</dbReference>
<evidence type="ECO:0000256" key="1">
    <source>
        <dbReference type="ARBA" id="ARBA00001971"/>
    </source>
</evidence>
<organism evidence="6 7">
    <name type="scientific">Apiospora saccharicola</name>
    <dbReference type="NCBI Taxonomy" id="335842"/>
    <lineage>
        <taxon>Eukaryota</taxon>
        <taxon>Fungi</taxon>
        <taxon>Dikarya</taxon>
        <taxon>Ascomycota</taxon>
        <taxon>Pezizomycotina</taxon>
        <taxon>Sordariomycetes</taxon>
        <taxon>Xylariomycetidae</taxon>
        <taxon>Amphisphaeriales</taxon>
        <taxon>Apiosporaceae</taxon>
        <taxon>Apiospora</taxon>
    </lineage>
</organism>
<dbReference type="PANTHER" id="PTHR24305:SF147">
    <property type="entry name" value="P450, PUTATIVE (EUROFUNG)-RELATED"/>
    <property type="match status" value="1"/>
</dbReference>
<dbReference type="InterPro" id="IPR036396">
    <property type="entry name" value="Cyt_P450_sf"/>
</dbReference>
<dbReference type="InterPro" id="IPR017972">
    <property type="entry name" value="Cyt_P450_CS"/>
</dbReference>
<dbReference type="Proteomes" id="UP001446871">
    <property type="component" value="Unassembled WGS sequence"/>
</dbReference>
<dbReference type="EMBL" id="JAQQWM010000003">
    <property type="protein sequence ID" value="KAK8072563.1"/>
    <property type="molecule type" value="Genomic_DNA"/>
</dbReference>
<comment type="cofactor">
    <cofactor evidence="1">
        <name>heme</name>
        <dbReference type="ChEBI" id="CHEBI:30413"/>
    </cofactor>
</comment>
<keyword evidence="2 5" id="KW-0349">Heme</keyword>